<keyword evidence="4" id="KW-1185">Reference proteome</keyword>
<dbReference type="InterPro" id="IPR022159">
    <property type="entry name" value="STIP/TFIP11_N"/>
</dbReference>
<dbReference type="EnsemblPlants" id="OPUNC12G16720.1">
    <property type="protein sequence ID" value="OPUNC12G16720.1"/>
    <property type="gene ID" value="OPUNC12G16720"/>
</dbReference>
<evidence type="ECO:0000259" key="2">
    <source>
        <dbReference type="Pfam" id="PF12457"/>
    </source>
</evidence>
<dbReference type="Pfam" id="PF12457">
    <property type="entry name" value="TIP_N"/>
    <property type="match status" value="1"/>
</dbReference>
<dbReference type="AlphaFoldDB" id="A0A0E0MPH0"/>
<sequence>MEEDAERMDRVDMDGDFEGGRRCERAPQTRDDALYCVFNDSDSDDAAAGNLRRRKKRRRG</sequence>
<dbReference type="Gramene" id="OPUNC12G16720.1">
    <property type="protein sequence ID" value="OPUNC12G16720.1"/>
    <property type="gene ID" value="OPUNC12G16720"/>
</dbReference>
<feature type="region of interest" description="Disordered" evidence="1">
    <location>
        <begin position="1"/>
        <end position="25"/>
    </location>
</feature>
<evidence type="ECO:0000313" key="3">
    <source>
        <dbReference type="EnsemblPlants" id="OPUNC12G16720.1"/>
    </source>
</evidence>
<dbReference type="HOGENOM" id="CLU_2945753_0_0_1"/>
<name>A0A0E0MPH0_ORYPU</name>
<organism evidence="3">
    <name type="scientific">Oryza punctata</name>
    <name type="common">Red rice</name>
    <dbReference type="NCBI Taxonomy" id="4537"/>
    <lineage>
        <taxon>Eukaryota</taxon>
        <taxon>Viridiplantae</taxon>
        <taxon>Streptophyta</taxon>
        <taxon>Embryophyta</taxon>
        <taxon>Tracheophyta</taxon>
        <taxon>Spermatophyta</taxon>
        <taxon>Magnoliopsida</taxon>
        <taxon>Liliopsida</taxon>
        <taxon>Poales</taxon>
        <taxon>Poaceae</taxon>
        <taxon>BOP clade</taxon>
        <taxon>Oryzoideae</taxon>
        <taxon>Oryzeae</taxon>
        <taxon>Oryzinae</taxon>
        <taxon>Oryza</taxon>
    </lineage>
</organism>
<accession>A0A0E0MPH0</accession>
<dbReference type="STRING" id="4537.A0A0E0MPH0"/>
<reference evidence="3" key="2">
    <citation type="submission" date="2018-05" db="EMBL/GenBank/DDBJ databases">
        <title>OpunRS2 (Oryza punctata Reference Sequence Version 2).</title>
        <authorList>
            <person name="Zhang J."/>
            <person name="Kudrna D."/>
            <person name="Lee S."/>
            <person name="Talag J."/>
            <person name="Welchert J."/>
            <person name="Wing R.A."/>
        </authorList>
    </citation>
    <scope>NUCLEOTIDE SEQUENCE [LARGE SCALE GENOMIC DNA]</scope>
</reference>
<feature type="compositionally biased region" description="Basic residues" evidence="1">
    <location>
        <begin position="51"/>
        <end position="60"/>
    </location>
</feature>
<evidence type="ECO:0000256" key="1">
    <source>
        <dbReference type="SAM" id="MobiDB-lite"/>
    </source>
</evidence>
<reference evidence="3" key="1">
    <citation type="submission" date="2015-04" db="UniProtKB">
        <authorList>
            <consortium name="EnsemblPlants"/>
        </authorList>
    </citation>
    <scope>IDENTIFICATION</scope>
</reference>
<feature type="region of interest" description="Disordered" evidence="1">
    <location>
        <begin position="39"/>
        <end position="60"/>
    </location>
</feature>
<proteinExistence type="predicted"/>
<protein>
    <recommendedName>
        <fullName evidence="2">Tuftelin interacting protein N-terminal domain-containing protein</fullName>
    </recommendedName>
</protein>
<feature type="compositionally biased region" description="Basic and acidic residues" evidence="1">
    <location>
        <begin position="7"/>
        <end position="25"/>
    </location>
</feature>
<evidence type="ECO:0000313" key="4">
    <source>
        <dbReference type="Proteomes" id="UP000026962"/>
    </source>
</evidence>
<feature type="domain" description="Tuftelin interacting protein N-terminal" evidence="2">
    <location>
        <begin position="7"/>
        <end position="58"/>
    </location>
</feature>
<dbReference type="Proteomes" id="UP000026962">
    <property type="component" value="Chromosome 12"/>
</dbReference>